<dbReference type="EMBL" id="JALPRX010000019">
    <property type="protein sequence ID" value="MCK8783824.1"/>
    <property type="molecule type" value="Genomic_DNA"/>
</dbReference>
<comment type="cofactor">
    <cofactor evidence="1 7">
        <name>FMN</name>
        <dbReference type="ChEBI" id="CHEBI:58210"/>
    </cofactor>
</comment>
<dbReference type="InterPro" id="IPR001226">
    <property type="entry name" value="Flavodoxin_CS"/>
</dbReference>
<evidence type="ECO:0000256" key="2">
    <source>
        <dbReference type="ARBA" id="ARBA00005267"/>
    </source>
</evidence>
<proteinExistence type="inferred from homology"/>
<dbReference type="InterPro" id="IPR010086">
    <property type="entry name" value="Flavodoxin_lc"/>
</dbReference>
<dbReference type="PANTHER" id="PTHR42809:SF1">
    <property type="entry name" value="FLAVODOXIN 1"/>
    <property type="match status" value="1"/>
</dbReference>
<dbReference type="Proteomes" id="UP001139516">
    <property type="component" value="Unassembled WGS sequence"/>
</dbReference>
<dbReference type="NCBIfam" id="NF006739">
    <property type="entry name" value="PRK09267.1-5"/>
    <property type="match status" value="1"/>
</dbReference>
<organism evidence="9 10">
    <name type="scientific">Roseomonas acroporae</name>
    <dbReference type="NCBI Taxonomy" id="2937791"/>
    <lineage>
        <taxon>Bacteria</taxon>
        <taxon>Pseudomonadati</taxon>
        <taxon>Pseudomonadota</taxon>
        <taxon>Alphaproteobacteria</taxon>
        <taxon>Acetobacterales</taxon>
        <taxon>Roseomonadaceae</taxon>
        <taxon>Roseomonas</taxon>
    </lineage>
</organism>
<dbReference type="GO" id="GO:0009055">
    <property type="term" value="F:electron transfer activity"/>
    <property type="evidence" value="ECO:0007669"/>
    <property type="project" value="UniProtKB-UniRule"/>
</dbReference>
<accession>A0A9X2BVA9</accession>
<dbReference type="InterPro" id="IPR050619">
    <property type="entry name" value="Flavodoxin"/>
</dbReference>
<dbReference type="NCBIfam" id="TIGR01752">
    <property type="entry name" value="flav_long"/>
    <property type="match status" value="1"/>
</dbReference>
<keyword evidence="5 7" id="KW-0288">FMN</keyword>
<dbReference type="PANTHER" id="PTHR42809">
    <property type="entry name" value="FLAVODOXIN 2"/>
    <property type="match status" value="1"/>
</dbReference>
<evidence type="ECO:0000256" key="1">
    <source>
        <dbReference type="ARBA" id="ARBA00001917"/>
    </source>
</evidence>
<keyword evidence="4 7" id="KW-0285">Flavoprotein</keyword>
<evidence type="ECO:0000256" key="4">
    <source>
        <dbReference type="ARBA" id="ARBA00022630"/>
    </source>
</evidence>
<dbReference type="GO" id="GO:0010181">
    <property type="term" value="F:FMN binding"/>
    <property type="evidence" value="ECO:0007669"/>
    <property type="project" value="UniProtKB-UniRule"/>
</dbReference>
<comment type="similarity">
    <text evidence="2 7">Belongs to the flavodoxin family.</text>
</comment>
<name>A0A9X2BVA9_9PROT</name>
<evidence type="ECO:0000256" key="5">
    <source>
        <dbReference type="ARBA" id="ARBA00022643"/>
    </source>
</evidence>
<dbReference type="PIRSF" id="PIRSF038996">
    <property type="entry name" value="FldA"/>
    <property type="match status" value="1"/>
</dbReference>
<evidence type="ECO:0000313" key="9">
    <source>
        <dbReference type="EMBL" id="MCK8783824.1"/>
    </source>
</evidence>
<dbReference type="InterPro" id="IPR008254">
    <property type="entry name" value="Flavodoxin/NO_synth"/>
</dbReference>
<dbReference type="PROSITE" id="PS00201">
    <property type="entry name" value="FLAVODOXIN"/>
    <property type="match status" value="1"/>
</dbReference>
<feature type="domain" description="Flavodoxin-like" evidence="8">
    <location>
        <begin position="3"/>
        <end position="160"/>
    </location>
</feature>
<comment type="function">
    <text evidence="7">Low-potential electron donor to a number of redox enzymes.</text>
</comment>
<protein>
    <recommendedName>
        <fullName evidence="7">Flavodoxin</fullName>
    </recommendedName>
</protein>
<gene>
    <name evidence="9" type="primary">fldA</name>
    <name evidence="9" type="ORF">M0638_05440</name>
</gene>
<reference evidence="9" key="1">
    <citation type="submission" date="2022-04" db="EMBL/GenBank/DDBJ databases">
        <title>Roseomonas acroporae sp. nov., isolated from coral Acropora digitifera.</title>
        <authorList>
            <person name="Sun H."/>
        </authorList>
    </citation>
    <scope>NUCLEOTIDE SEQUENCE</scope>
    <source>
        <strain evidence="9">NAR14</strain>
    </source>
</reference>
<dbReference type="InterPro" id="IPR029039">
    <property type="entry name" value="Flavoprotein-like_sf"/>
</dbReference>
<evidence type="ECO:0000256" key="7">
    <source>
        <dbReference type="PIRNR" id="PIRNR038996"/>
    </source>
</evidence>
<keyword evidence="6 7" id="KW-0249">Electron transport</keyword>
<dbReference type="Gene3D" id="3.40.50.360">
    <property type="match status" value="1"/>
</dbReference>
<keyword evidence="3 7" id="KW-0813">Transport</keyword>
<evidence type="ECO:0000256" key="3">
    <source>
        <dbReference type="ARBA" id="ARBA00022448"/>
    </source>
</evidence>
<comment type="caution">
    <text evidence="9">The sequence shown here is derived from an EMBL/GenBank/DDBJ whole genome shotgun (WGS) entry which is preliminary data.</text>
</comment>
<dbReference type="SUPFAM" id="SSF52218">
    <property type="entry name" value="Flavoproteins"/>
    <property type="match status" value="1"/>
</dbReference>
<evidence type="ECO:0000259" key="8">
    <source>
        <dbReference type="PROSITE" id="PS50902"/>
    </source>
</evidence>
<evidence type="ECO:0000256" key="6">
    <source>
        <dbReference type="ARBA" id="ARBA00022982"/>
    </source>
</evidence>
<dbReference type="AlphaFoldDB" id="A0A9X2BVA9"/>
<dbReference type="Pfam" id="PF00258">
    <property type="entry name" value="Flavodoxin_1"/>
    <property type="match status" value="1"/>
</dbReference>
<keyword evidence="10" id="KW-1185">Reference proteome</keyword>
<evidence type="ECO:0000313" key="10">
    <source>
        <dbReference type="Proteomes" id="UP001139516"/>
    </source>
</evidence>
<dbReference type="NCBIfam" id="NF006736">
    <property type="entry name" value="PRK09267.1-2"/>
    <property type="match status" value="1"/>
</dbReference>
<dbReference type="PROSITE" id="PS50902">
    <property type="entry name" value="FLAVODOXIN_LIKE"/>
    <property type="match status" value="1"/>
</dbReference>
<dbReference type="RefSeq" id="WP_248665948.1">
    <property type="nucleotide sequence ID" value="NZ_JALPRX010000019.1"/>
</dbReference>
<sequence>MSVTVIYGSDGGCTRKIAKRINGKVGGTLLDIKKAQRADFENASLLILGCPTYGGGDLQTDWEARVDVLREANLAGRKVALFGTGDQVNYPDSFIDAIGILYDIVVERGARVVGFTDTEGYDFTGSAALRDDRFVGLALDEDNQANRTEKRLAAWLELISRQD</sequence>